<gene>
    <name evidence="1" type="ORF">H257_05114</name>
</gene>
<protein>
    <submittedName>
        <fullName evidence="1">Uncharacterized protein</fullName>
    </submittedName>
</protein>
<organism evidence="1">
    <name type="scientific">Aphanomyces astaci</name>
    <name type="common">Crayfish plague agent</name>
    <dbReference type="NCBI Taxonomy" id="112090"/>
    <lineage>
        <taxon>Eukaryota</taxon>
        <taxon>Sar</taxon>
        <taxon>Stramenopiles</taxon>
        <taxon>Oomycota</taxon>
        <taxon>Saprolegniomycetes</taxon>
        <taxon>Saprolegniales</taxon>
        <taxon>Verrucalvaceae</taxon>
        <taxon>Aphanomyces</taxon>
    </lineage>
</organism>
<accession>W4GRZ5</accession>
<dbReference type="VEuPathDB" id="FungiDB:H257_05114"/>
<dbReference type="AlphaFoldDB" id="W4GRZ5"/>
<dbReference type="SUPFAM" id="SSF48371">
    <property type="entry name" value="ARM repeat"/>
    <property type="match status" value="1"/>
</dbReference>
<dbReference type="InterPro" id="IPR016024">
    <property type="entry name" value="ARM-type_fold"/>
</dbReference>
<proteinExistence type="predicted"/>
<reference evidence="1" key="1">
    <citation type="submission" date="2013-12" db="EMBL/GenBank/DDBJ databases">
        <title>The Genome Sequence of Aphanomyces astaci APO3.</title>
        <authorList>
            <consortium name="The Broad Institute Genomics Platform"/>
            <person name="Russ C."/>
            <person name="Tyler B."/>
            <person name="van West P."/>
            <person name="Dieguez-Uribeondo J."/>
            <person name="Young S.K."/>
            <person name="Zeng Q."/>
            <person name="Gargeya S."/>
            <person name="Fitzgerald M."/>
            <person name="Abouelleil A."/>
            <person name="Alvarado L."/>
            <person name="Chapman S.B."/>
            <person name="Gainer-Dewar J."/>
            <person name="Goldberg J."/>
            <person name="Griggs A."/>
            <person name="Gujja S."/>
            <person name="Hansen M."/>
            <person name="Howarth C."/>
            <person name="Imamovic A."/>
            <person name="Ireland A."/>
            <person name="Larimer J."/>
            <person name="McCowan C."/>
            <person name="Murphy C."/>
            <person name="Pearson M."/>
            <person name="Poon T.W."/>
            <person name="Priest M."/>
            <person name="Roberts A."/>
            <person name="Saif S."/>
            <person name="Shea T."/>
            <person name="Sykes S."/>
            <person name="Wortman J."/>
            <person name="Nusbaum C."/>
            <person name="Birren B."/>
        </authorList>
    </citation>
    <scope>NUCLEOTIDE SEQUENCE [LARGE SCALE GENOMIC DNA]</scope>
    <source>
        <strain evidence="1">APO3</strain>
    </source>
</reference>
<dbReference type="RefSeq" id="XP_009828174.1">
    <property type="nucleotide sequence ID" value="XM_009829872.1"/>
</dbReference>
<sequence>MDTLTAGKHRGKNIADVVKEQVHGTSVGKEGTIAWIELLLRELRHHVAVPVDSSEWSEDTLGTLLSAAGMTVRYVTEAPTFVAYLPEFESIFLHVLGIPNWTKPFLGLKMVALRGCTRLLESFGEVVQRDADVLAWISSSVDVMLSSSDDPTAATCIQLLLRPTCEHLNVIVQVHPRSIPSLLAIVPRYLYLYTTKLCTHSSNQCKHDILELASFVSVLLDTALPPLPSARSLLAQRSATSTPSFSPPHKRQLAVHVMSGDDWRRFQSSPDAMTSMLSVLPSLYAVATLDAAAASSSACFAAFFQHTNSMLSQALATTSPPRTMDSLEHVSMTIESLRDLLLRRYQVHAPQPLADTELSLKAVVPVLQHVFTYLSDTAKDRSLRGIKATLHDIRDTAIECLVVLVHVLGHSFWDVELEFDFLHAVVVKIADPLVFGDFLFALRPTDADETDRYASKVAEVVAIFVKGLRQAHRYSKTLALRMVDGVAHVALGAGVYLHPHLAVLADTLLDMQAMNSSSSVRNASTRALTRLYCLAPFAEEAAAAAYFNLVTEGVLAMREPALESLSALLHDKTATVAAAMDWLPSAFWLEWLASCSEMFAAIPIFEEDVPVLTYQLGICHAWLTALRPDDVLTQGMLNNTFRPAVQTLRDTAHADGLVGIVDAADSLLALL</sequence>
<name>W4GRZ5_APHAT</name>
<dbReference type="EMBL" id="KI913122">
    <property type="protein sequence ID" value="ETV82505.1"/>
    <property type="molecule type" value="Genomic_DNA"/>
</dbReference>
<dbReference type="STRING" id="112090.W4GRZ5"/>
<dbReference type="OrthoDB" id="66167at2759"/>
<evidence type="ECO:0000313" key="1">
    <source>
        <dbReference type="EMBL" id="ETV82505.1"/>
    </source>
</evidence>
<dbReference type="GeneID" id="20807110"/>